<dbReference type="AlphaFoldDB" id="A0A6L3YWK9"/>
<keyword evidence="3" id="KW-0067">ATP-binding</keyword>
<evidence type="ECO:0000256" key="1">
    <source>
        <dbReference type="SAM" id="MobiDB-lite"/>
    </source>
</evidence>
<dbReference type="PROSITE" id="PS51194">
    <property type="entry name" value="HELICASE_CTER"/>
    <property type="match status" value="1"/>
</dbReference>
<feature type="region of interest" description="Disordered" evidence="1">
    <location>
        <begin position="198"/>
        <end position="224"/>
    </location>
</feature>
<dbReference type="GO" id="GO:0004386">
    <property type="term" value="F:helicase activity"/>
    <property type="evidence" value="ECO:0007669"/>
    <property type="project" value="UniProtKB-KW"/>
</dbReference>
<evidence type="ECO:0000313" key="3">
    <source>
        <dbReference type="EMBL" id="KAB2689068.1"/>
    </source>
</evidence>
<accession>A0A6L3YWK9</accession>
<dbReference type="SUPFAM" id="SSF52540">
    <property type="entry name" value="P-loop containing nucleoside triphosphate hydrolases"/>
    <property type="match status" value="1"/>
</dbReference>
<dbReference type="EMBL" id="WBVX01000003">
    <property type="protein sequence ID" value="KAB2689068.1"/>
    <property type="molecule type" value="Genomic_DNA"/>
</dbReference>
<organism evidence="3 4">
    <name type="scientific">Brucella tritici</name>
    <dbReference type="NCBI Taxonomy" id="94626"/>
    <lineage>
        <taxon>Bacteria</taxon>
        <taxon>Pseudomonadati</taxon>
        <taxon>Pseudomonadota</taxon>
        <taxon>Alphaproteobacteria</taxon>
        <taxon>Hyphomicrobiales</taxon>
        <taxon>Brucellaceae</taxon>
        <taxon>Brucella/Ochrobactrum group</taxon>
        <taxon>Brucella</taxon>
    </lineage>
</organism>
<keyword evidence="3" id="KW-0347">Helicase</keyword>
<dbReference type="SMART" id="SM00490">
    <property type="entry name" value="HELICc"/>
    <property type="match status" value="1"/>
</dbReference>
<dbReference type="Gene3D" id="3.40.50.300">
    <property type="entry name" value="P-loop containing nucleotide triphosphate hydrolases"/>
    <property type="match status" value="2"/>
</dbReference>
<comment type="caution">
    <text evidence="3">The sequence shown here is derived from an EMBL/GenBank/DDBJ whole genome shotgun (WGS) entry which is preliminary data.</text>
</comment>
<proteinExistence type="predicted"/>
<name>A0A6L3YWK9_9HYPH</name>
<evidence type="ECO:0000259" key="2">
    <source>
        <dbReference type="PROSITE" id="PS51194"/>
    </source>
</evidence>
<dbReference type="CDD" id="cd18785">
    <property type="entry name" value="SF2_C"/>
    <property type="match status" value="1"/>
</dbReference>
<sequence>MPDKSPDRDVLVRRLNEDLLGPRRVDETLFDRPSDVYLTGILWPQRTEMAGEDDDTLAAGGVAGGGDGESNEADSVPINSVQKPCVAGVSFCAAGEPARADIRVRFGRYTVKEQEERKQWVRSQVEVIVTDFELSEGSRTVRLSDFNPAASGAQLHIRSISSDGRLLVTVSLINGTPPGEGRDELEMASMFQTSLHVAPGEGTTLVPKPTSRSASGRPDQGDADEKSNSLLFRNVYEFASGHVCAASWGLVIDEPDRLPVTEWIATSWIPSSTVPGVNPNGHELFSALGKSGFDPLSALALATADEPALRAGLDAVCDCYERWLKGQEELLAEKIKGTHALTARANLDQCANVLVRMRRAIDEICSAPLLMNAFRLSNLAMHTQHQWDPEKSKHGALRWRPFQLGFLLLSGVSAARSDHDDREVMDLLWFPTGGGKTEAYLALIAMVAFYRRLAAKDAGGAGVAALMRYTLRLLTTQQFARSAAMILACEAIRSGRIATPQGQSLRGLAPFSIGLWVGGDASPNSRANAYAALQGARELASPEQLALCPACQAKIRWTQASVASPVIPRCESKGCVLEGPLPVWTVDEDVYDQRPTLLVGTVDKFAQIVRRPETNALFGIAAGNPPDLIIQDELHLISGPLGTVAGTYESAFDILFSKDGCYPKVIGSTATIRRASEQVLDLFDRTACQFPPPAINHDDSGFAVLDPKSTGRRYVGVSTAGRSAKFTLQAVAASLLQSAAGAFTDDRTRDPYWTLIGYFNSLRELGGALVLMQDDVSDSIRLYSSARGETANTRAMHNVEELTSRRTQEEILEMLSRLAIRAGQAGALDTVLATNMVSVGVDIPRLGLMIVNGQPKAIAEYIQATSRVGRGSVSGLVVSVLNNAKARDRSRFETFSGWHQTLYRDVEATSVTPFASRARDRALHAALVAAVRHLAPGMLNNPVLNDPAISKAEELIDLIVERADRIDPEEKAVRYELERKLDQWIARAPEHYWQDRKENTSLLLSAERAAWKKALGKRPGSAWPTLNSMRTVETGTPFRLAPVLKEKGDSHGE</sequence>
<dbReference type="InterPro" id="IPR027417">
    <property type="entry name" value="P-loop_NTPase"/>
</dbReference>
<protein>
    <submittedName>
        <fullName evidence="3">DNA/RNA helicase</fullName>
    </submittedName>
</protein>
<evidence type="ECO:0000313" key="4">
    <source>
        <dbReference type="Proteomes" id="UP000481643"/>
    </source>
</evidence>
<dbReference type="Pfam" id="PF00271">
    <property type="entry name" value="Helicase_C"/>
    <property type="match status" value="1"/>
</dbReference>
<dbReference type="Proteomes" id="UP000481643">
    <property type="component" value="Unassembled WGS sequence"/>
</dbReference>
<dbReference type="InterPro" id="IPR001650">
    <property type="entry name" value="Helicase_C-like"/>
</dbReference>
<keyword evidence="3" id="KW-0378">Hydrolase</keyword>
<feature type="domain" description="Helicase C-terminal" evidence="2">
    <location>
        <begin position="754"/>
        <end position="917"/>
    </location>
</feature>
<reference evidence="3 4" key="1">
    <citation type="submission" date="2019-09" db="EMBL/GenBank/DDBJ databases">
        <title>Taxonomic organization of the family Brucellaceae based on a phylogenomic approach.</title>
        <authorList>
            <person name="Leclercq S."/>
            <person name="Cloeckaert A."/>
            <person name="Zygmunt M.S."/>
        </authorList>
    </citation>
    <scope>NUCLEOTIDE SEQUENCE [LARGE SCALE GENOMIC DNA]</scope>
    <source>
        <strain evidence="3 4">WS1830</strain>
    </source>
</reference>
<keyword evidence="3" id="KW-0547">Nucleotide-binding</keyword>
<feature type="region of interest" description="Disordered" evidence="1">
    <location>
        <begin position="55"/>
        <end position="74"/>
    </location>
</feature>
<gene>
    <name evidence="3" type="ORF">F9L08_04550</name>
</gene>